<evidence type="ECO:0000256" key="9">
    <source>
        <dbReference type="PROSITE-ProRule" id="PRU00192"/>
    </source>
</evidence>
<name>A0AB74KJL6_9BASI</name>
<dbReference type="InterPro" id="IPR027417">
    <property type="entry name" value="P-loop_NTPase"/>
</dbReference>
<dbReference type="Gene3D" id="3.40.50.300">
    <property type="entry name" value="P-loop containing nucleotide triphosphate hydrolases"/>
    <property type="match status" value="1"/>
</dbReference>
<dbReference type="PROSITE" id="PS51418">
    <property type="entry name" value="RAN"/>
    <property type="match status" value="1"/>
</dbReference>
<comment type="function">
    <text evidence="10">GTP-binding protein involved in nucleocytoplasmic transport. Required for the import of protein into the nucleus and also for RNA export. Involved in chromatin condensation and control of cell cycle.</text>
</comment>
<evidence type="ECO:0000256" key="5">
    <source>
        <dbReference type="ARBA" id="ARBA00022741"/>
    </source>
</evidence>
<evidence type="ECO:0000256" key="1">
    <source>
        <dbReference type="ARBA" id="ARBA00004123"/>
    </source>
</evidence>
<feature type="transmembrane region" description="Helical" evidence="11">
    <location>
        <begin position="6"/>
        <end position="32"/>
    </location>
</feature>
<dbReference type="SMART" id="SM00176">
    <property type="entry name" value="RAN"/>
    <property type="match status" value="1"/>
</dbReference>
<feature type="domain" description="SH3" evidence="12">
    <location>
        <begin position="119"/>
        <end position="181"/>
    </location>
</feature>
<dbReference type="PROSITE" id="PS51419">
    <property type="entry name" value="RAB"/>
    <property type="match status" value="1"/>
</dbReference>
<dbReference type="GO" id="GO:0005737">
    <property type="term" value="C:cytoplasm"/>
    <property type="evidence" value="ECO:0007669"/>
    <property type="project" value="TreeGrafter"/>
</dbReference>
<dbReference type="GO" id="GO:0000054">
    <property type="term" value="P:ribosomal subunit export from nucleus"/>
    <property type="evidence" value="ECO:0007669"/>
    <property type="project" value="TreeGrafter"/>
</dbReference>
<dbReference type="SUPFAM" id="SSF52540">
    <property type="entry name" value="P-loop containing nucleoside triphosphate hydrolases"/>
    <property type="match status" value="1"/>
</dbReference>
<dbReference type="SMART" id="SM00326">
    <property type="entry name" value="SH3"/>
    <property type="match status" value="1"/>
</dbReference>
<keyword evidence="11" id="KW-1133">Transmembrane helix</keyword>
<protein>
    <recommendedName>
        <fullName evidence="10">GTP-binding nuclear protein</fullName>
    </recommendedName>
</protein>
<reference evidence="13 14" key="1">
    <citation type="submission" date="2019-03" db="EMBL/GenBank/DDBJ databases">
        <title>Sequencing 25 genomes of Wallemia mellicola.</title>
        <authorList>
            <person name="Gostincar C."/>
        </authorList>
    </citation>
    <scope>NUCLEOTIDE SEQUENCE [LARGE SCALE GENOMIC DNA]</scope>
    <source>
        <strain evidence="13 14">EXF-1277</strain>
    </source>
</reference>
<keyword evidence="4 10" id="KW-0813">Transport</keyword>
<dbReference type="Gene3D" id="2.30.30.40">
    <property type="entry name" value="SH3 Domains"/>
    <property type="match status" value="1"/>
</dbReference>
<dbReference type="Pfam" id="PF00071">
    <property type="entry name" value="Ras"/>
    <property type="match status" value="1"/>
</dbReference>
<dbReference type="CDD" id="cd00877">
    <property type="entry name" value="Ran"/>
    <property type="match status" value="1"/>
</dbReference>
<dbReference type="InterPro" id="IPR001452">
    <property type="entry name" value="SH3_domain"/>
</dbReference>
<keyword evidence="11" id="KW-0812">Transmembrane</keyword>
<dbReference type="InterPro" id="IPR005225">
    <property type="entry name" value="Small_GTP-bd"/>
</dbReference>
<dbReference type="Proteomes" id="UP000305362">
    <property type="component" value="Unassembled WGS sequence"/>
</dbReference>
<sequence length="419" mass="45842">MGLSGGAIAGIVVGVVVGTGLIVTILVLLHLLNKRTNAIERTRSDNIEKINSAEAGHNYGHNLTLVNGDKDKPVVPDDNFRTSVEQSVQTSNAAAGEDVQQNLMDSYKDTNQSQDAFIYPGSNVFVLYPYNAALPDELTIVPDQTIRVTRIYDDAWAAGQILGSSFREGAFPLVCVTVSEGAATSIHGSAPKAPSVRSSIRLETKMSAEVPTFKLVLVGDGGTGKTTFVKRHTTGEFEKKYIATLGVEVHPLAFETNFGKVCFNVWDTAGQEKFGGLRDGYYIQGQCGIIMFDVTSRITYKNVPNWHRDLERVCENIPIVLCGNKVDVKERKVKTGAVTFHRKKNLQYFEISAKSNYNFEKPFLWLARKLAGNPTLEFVAAPALAPPEVKVDPELMAKYNEELQQAAAAPLPDEDDADL</sequence>
<dbReference type="SMART" id="SM00173">
    <property type="entry name" value="RAS"/>
    <property type="match status" value="1"/>
</dbReference>
<comment type="caution">
    <text evidence="13">The sequence shown here is derived from an EMBL/GenBank/DDBJ whole genome shotgun (WGS) entry which is preliminary data.</text>
</comment>
<dbReference type="PANTHER" id="PTHR24071">
    <property type="entry name" value="RAN GTPASE"/>
    <property type="match status" value="1"/>
</dbReference>
<evidence type="ECO:0000256" key="7">
    <source>
        <dbReference type="ARBA" id="ARBA00023134"/>
    </source>
</evidence>
<dbReference type="InterPro" id="IPR001806">
    <property type="entry name" value="Small_GTPase"/>
</dbReference>
<organism evidence="13 14">
    <name type="scientific">Wallemia mellicola</name>
    <dbReference type="NCBI Taxonomy" id="1708541"/>
    <lineage>
        <taxon>Eukaryota</taxon>
        <taxon>Fungi</taxon>
        <taxon>Dikarya</taxon>
        <taxon>Basidiomycota</taxon>
        <taxon>Wallemiomycotina</taxon>
        <taxon>Wallemiomycetes</taxon>
        <taxon>Wallemiales</taxon>
        <taxon>Wallemiaceae</taxon>
        <taxon>Wallemia</taxon>
    </lineage>
</organism>
<comment type="similarity">
    <text evidence="2 10">Belongs to the small GTPase superfamily. Ran family.</text>
</comment>
<dbReference type="EMBL" id="SPRV01000002">
    <property type="protein sequence ID" value="TIC71723.1"/>
    <property type="molecule type" value="Genomic_DNA"/>
</dbReference>
<evidence type="ECO:0000256" key="3">
    <source>
        <dbReference type="ARBA" id="ARBA00022443"/>
    </source>
</evidence>
<keyword evidence="6 10" id="KW-0653">Protein transport</keyword>
<dbReference type="AlphaFoldDB" id="A0AB74KJL6"/>
<evidence type="ECO:0000313" key="13">
    <source>
        <dbReference type="EMBL" id="TIC71723.1"/>
    </source>
</evidence>
<dbReference type="InterPro" id="IPR002041">
    <property type="entry name" value="Ran_GTPase"/>
</dbReference>
<dbReference type="GO" id="GO:0005525">
    <property type="term" value="F:GTP binding"/>
    <property type="evidence" value="ECO:0007669"/>
    <property type="project" value="UniProtKB-KW"/>
</dbReference>
<comment type="subcellular location">
    <subcellularLocation>
        <location evidence="1 10">Nucleus</location>
    </subcellularLocation>
</comment>
<evidence type="ECO:0000256" key="10">
    <source>
        <dbReference type="RuleBase" id="RU363057"/>
    </source>
</evidence>
<keyword evidence="8 10" id="KW-0539">Nucleus</keyword>
<keyword evidence="11" id="KW-0472">Membrane</keyword>
<keyword evidence="7 10" id="KW-0342">GTP-binding</keyword>
<dbReference type="PANTHER" id="PTHR24071:SF0">
    <property type="entry name" value="GTP-BINDING NUCLEAR PROTEIN RAN"/>
    <property type="match status" value="1"/>
</dbReference>
<evidence type="ECO:0000256" key="2">
    <source>
        <dbReference type="ARBA" id="ARBA00008028"/>
    </source>
</evidence>
<dbReference type="PROSITE" id="PS51421">
    <property type="entry name" value="RAS"/>
    <property type="match status" value="1"/>
</dbReference>
<keyword evidence="3 9" id="KW-0728">SH3 domain</keyword>
<dbReference type="PRINTS" id="PR00627">
    <property type="entry name" value="GTPRANTC4"/>
</dbReference>
<accession>A0AB74KJL6</accession>
<evidence type="ECO:0000256" key="4">
    <source>
        <dbReference type="ARBA" id="ARBA00022448"/>
    </source>
</evidence>
<gene>
    <name evidence="13" type="ORF">E3Q03_00265</name>
</gene>
<evidence type="ECO:0000313" key="14">
    <source>
        <dbReference type="Proteomes" id="UP000305362"/>
    </source>
</evidence>
<evidence type="ECO:0000256" key="11">
    <source>
        <dbReference type="SAM" id="Phobius"/>
    </source>
</evidence>
<proteinExistence type="inferred from homology"/>
<dbReference type="SUPFAM" id="SSF50044">
    <property type="entry name" value="SH3-domain"/>
    <property type="match status" value="1"/>
</dbReference>
<dbReference type="InterPro" id="IPR036028">
    <property type="entry name" value="SH3-like_dom_sf"/>
</dbReference>
<dbReference type="PROSITE" id="PS50002">
    <property type="entry name" value="SH3"/>
    <property type="match status" value="1"/>
</dbReference>
<dbReference type="SMART" id="SM00175">
    <property type="entry name" value="RAB"/>
    <property type="match status" value="1"/>
</dbReference>
<dbReference type="FunFam" id="3.40.50.300:FF:000131">
    <property type="entry name" value="GTP-binding nuclear protein Ran"/>
    <property type="match status" value="1"/>
</dbReference>
<dbReference type="SMART" id="SM00174">
    <property type="entry name" value="RHO"/>
    <property type="match status" value="1"/>
</dbReference>
<evidence type="ECO:0000256" key="8">
    <source>
        <dbReference type="ARBA" id="ARBA00023242"/>
    </source>
</evidence>
<evidence type="ECO:0000256" key="6">
    <source>
        <dbReference type="ARBA" id="ARBA00022927"/>
    </source>
</evidence>
<dbReference type="NCBIfam" id="TIGR00231">
    <property type="entry name" value="small_GTP"/>
    <property type="match status" value="1"/>
</dbReference>
<dbReference type="GO" id="GO:0005634">
    <property type="term" value="C:nucleus"/>
    <property type="evidence" value="ECO:0007669"/>
    <property type="project" value="UniProtKB-SubCell"/>
</dbReference>
<dbReference type="GO" id="GO:0006606">
    <property type="term" value="P:protein import into nucleus"/>
    <property type="evidence" value="ECO:0007669"/>
    <property type="project" value="TreeGrafter"/>
</dbReference>
<dbReference type="CDD" id="cd00174">
    <property type="entry name" value="SH3"/>
    <property type="match status" value="1"/>
</dbReference>
<evidence type="ECO:0000259" key="12">
    <source>
        <dbReference type="PROSITE" id="PS50002"/>
    </source>
</evidence>
<keyword evidence="5 10" id="KW-0547">Nucleotide-binding</keyword>
<dbReference type="GO" id="GO:0003924">
    <property type="term" value="F:GTPase activity"/>
    <property type="evidence" value="ECO:0007669"/>
    <property type="project" value="InterPro"/>
</dbReference>